<reference evidence="1 2" key="1">
    <citation type="submission" date="2016-10" db="EMBL/GenBank/DDBJ databases">
        <authorList>
            <person name="de Groot N.N."/>
        </authorList>
    </citation>
    <scope>NUCLEOTIDE SEQUENCE [LARGE SCALE GENOMIC DNA]</scope>
    <source>
        <strain evidence="1 2">DSM 22126</strain>
    </source>
</reference>
<protein>
    <recommendedName>
        <fullName evidence="3">DinB superfamily protein</fullName>
    </recommendedName>
</protein>
<proteinExistence type="predicted"/>
<dbReference type="EMBL" id="LT629776">
    <property type="protein sequence ID" value="SDR89513.1"/>
    <property type="molecule type" value="Genomic_DNA"/>
</dbReference>
<sequence>MQTTKDMLRGYLATPREALLWKLDGLSEREIRSPRTPTGTSLLGLVKHCASLEAGYFGVVFGREWNGPDYQAGDDPNGDMFATADESPAQIVAVYRDAQAFADRTIDELDLDTRGSVPWWPADRREVTLEQIIVHVAIDCARHAGHADILREQIDGAVGLRDGNPNIPPLDETGWAEHHARLVAIAESAPRG</sequence>
<dbReference type="Pfam" id="PF04978">
    <property type="entry name" value="MST"/>
    <property type="match status" value="1"/>
</dbReference>
<organism evidence="1 2">
    <name type="scientific">Paraoerskovia marina</name>
    <dbReference type="NCBI Taxonomy" id="545619"/>
    <lineage>
        <taxon>Bacteria</taxon>
        <taxon>Bacillati</taxon>
        <taxon>Actinomycetota</taxon>
        <taxon>Actinomycetes</taxon>
        <taxon>Micrococcales</taxon>
        <taxon>Cellulomonadaceae</taxon>
        <taxon>Paraoerskovia</taxon>
    </lineage>
</organism>
<dbReference type="OrthoDB" id="4548523at2"/>
<evidence type="ECO:0008006" key="3">
    <source>
        <dbReference type="Google" id="ProtNLM"/>
    </source>
</evidence>
<dbReference type="RefSeq" id="WP_083371332.1">
    <property type="nucleotide sequence ID" value="NZ_LT629776.1"/>
</dbReference>
<evidence type="ECO:0000313" key="2">
    <source>
        <dbReference type="Proteomes" id="UP000185663"/>
    </source>
</evidence>
<evidence type="ECO:0000313" key="1">
    <source>
        <dbReference type="EMBL" id="SDR89513.1"/>
    </source>
</evidence>
<keyword evidence="2" id="KW-1185">Reference proteome</keyword>
<accession>A0A1H1MRH0</accession>
<gene>
    <name evidence="1" type="ORF">SAMN04489860_0320</name>
</gene>
<dbReference type="Gene3D" id="1.20.120.450">
    <property type="entry name" value="dinb family like domain"/>
    <property type="match status" value="1"/>
</dbReference>
<dbReference type="InterPro" id="IPR034660">
    <property type="entry name" value="DinB/YfiT-like"/>
</dbReference>
<dbReference type="Proteomes" id="UP000185663">
    <property type="component" value="Chromosome I"/>
</dbReference>
<dbReference type="eggNOG" id="COG2318">
    <property type="taxonomic scope" value="Bacteria"/>
</dbReference>
<dbReference type="STRING" id="545619.SAMN04489860_0320"/>
<dbReference type="AlphaFoldDB" id="A0A1H1MRH0"/>
<name>A0A1H1MRH0_9CELL</name>
<dbReference type="InterPro" id="IPR007061">
    <property type="entry name" value="MST-like"/>
</dbReference>
<dbReference type="SUPFAM" id="SSF109854">
    <property type="entry name" value="DinB/YfiT-like putative metalloenzymes"/>
    <property type="match status" value="1"/>
</dbReference>